<evidence type="ECO:0000256" key="2">
    <source>
        <dbReference type="SAM" id="MobiDB-lite"/>
    </source>
</evidence>
<reference evidence="4 5" key="1">
    <citation type="journal article" date="2013" name="Genome Announc.">
        <title>Draft Genome Sequence of Rhodococcus opacus Strain M213 Shows a Diverse Catabolic Potential.</title>
        <authorList>
            <person name="Pathak A."/>
            <person name="Green S.J."/>
            <person name="Ogram A."/>
            <person name="Chauhan A."/>
        </authorList>
    </citation>
    <scope>NUCLEOTIDE SEQUENCE [LARGE SCALE GENOMIC DNA]</scope>
    <source>
        <strain evidence="4 5">M213</strain>
    </source>
</reference>
<dbReference type="InterPro" id="IPR005545">
    <property type="entry name" value="YCII"/>
</dbReference>
<protein>
    <recommendedName>
        <fullName evidence="3">YCII-related domain-containing protein</fullName>
    </recommendedName>
</protein>
<dbReference type="SUPFAM" id="SSF54909">
    <property type="entry name" value="Dimeric alpha+beta barrel"/>
    <property type="match status" value="1"/>
</dbReference>
<feature type="compositionally biased region" description="Basic and acidic residues" evidence="2">
    <location>
        <begin position="108"/>
        <end position="128"/>
    </location>
</feature>
<dbReference type="PANTHER" id="PTHR37828:SF1">
    <property type="entry name" value="YCII-RELATED DOMAIN-CONTAINING PROTEIN"/>
    <property type="match status" value="1"/>
</dbReference>
<dbReference type="EMBL" id="AJYC02000042">
    <property type="protein sequence ID" value="EKT82084.1"/>
    <property type="molecule type" value="Genomic_DNA"/>
</dbReference>
<dbReference type="AlphaFoldDB" id="K8XL14"/>
<dbReference type="PANTHER" id="PTHR37828">
    <property type="entry name" value="GSR2449 PROTEIN"/>
    <property type="match status" value="1"/>
</dbReference>
<evidence type="ECO:0000256" key="1">
    <source>
        <dbReference type="ARBA" id="ARBA00007689"/>
    </source>
</evidence>
<evidence type="ECO:0000313" key="4">
    <source>
        <dbReference type="EMBL" id="EKT82084.1"/>
    </source>
</evidence>
<sequence>MPLFVVEYTYSAHTAAGRDTYRSAHRAWLSELVDRQIVIACGPYADDSGAFILVESDTTATVAQLFTQDPFVIHELVPEHRILEWTPVMGRLPISHGNDASDQPQCGNRDHRAEPGQRGRVRTESIDS</sequence>
<organism evidence="4 5">
    <name type="scientific">Rhodococcus opacus M213</name>
    <dbReference type="NCBI Taxonomy" id="1129896"/>
    <lineage>
        <taxon>Bacteria</taxon>
        <taxon>Bacillati</taxon>
        <taxon>Actinomycetota</taxon>
        <taxon>Actinomycetes</taxon>
        <taxon>Mycobacteriales</taxon>
        <taxon>Nocardiaceae</taxon>
        <taxon>Rhodococcus</taxon>
    </lineage>
</organism>
<comment type="similarity">
    <text evidence="1">Belongs to the YciI family.</text>
</comment>
<proteinExistence type="inferred from homology"/>
<feature type="domain" description="YCII-related" evidence="3">
    <location>
        <begin position="6"/>
        <end position="86"/>
    </location>
</feature>
<dbReference type="Proteomes" id="UP000005951">
    <property type="component" value="Unassembled WGS sequence"/>
</dbReference>
<comment type="caution">
    <text evidence="4">The sequence shown here is derived from an EMBL/GenBank/DDBJ whole genome shotgun (WGS) entry which is preliminary data.</text>
</comment>
<gene>
    <name evidence="4" type="ORF">WSS_A14214</name>
</gene>
<evidence type="ECO:0000313" key="5">
    <source>
        <dbReference type="Proteomes" id="UP000005951"/>
    </source>
</evidence>
<feature type="region of interest" description="Disordered" evidence="2">
    <location>
        <begin position="93"/>
        <end position="128"/>
    </location>
</feature>
<accession>K8XL14</accession>
<dbReference type="Pfam" id="PF03795">
    <property type="entry name" value="YCII"/>
    <property type="match status" value="1"/>
</dbReference>
<evidence type="ECO:0000259" key="3">
    <source>
        <dbReference type="Pfam" id="PF03795"/>
    </source>
</evidence>
<name>K8XL14_RHOOP</name>
<dbReference type="Gene3D" id="3.30.70.1060">
    <property type="entry name" value="Dimeric alpha+beta barrel"/>
    <property type="match status" value="1"/>
</dbReference>
<dbReference type="InterPro" id="IPR011008">
    <property type="entry name" value="Dimeric_a/b-barrel"/>
</dbReference>